<evidence type="ECO:0000256" key="1">
    <source>
        <dbReference type="ARBA" id="ARBA00010944"/>
    </source>
</evidence>
<evidence type="ECO:0000256" key="2">
    <source>
        <dbReference type="RuleBase" id="RU364082"/>
    </source>
</evidence>
<dbReference type="GO" id="GO:0019305">
    <property type="term" value="P:dTDP-rhamnose biosynthetic process"/>
    <property type="evidence" value="ECO:0007669"/>
    <property type="project" value="TreeGrafter"/>
</dbReference>
<dbReference type="Pfam" id="PF04321">
    <property type="entry name" value="RmlD_sub_bind"/>
    <property type="match status" value="1"/>
</dbReference>
<comment type="caution">
    <text evidence="4">The sequence shown here is derived from an EMBL/GenBank/DDBJ whole genome shotgun (WGS) entry which is preliminary data.</text>
</comment>
<dbReference type="PANTHER" id="PTHR10491:SF4">
    <property type="entry name" value="METHIONINE ADENOSYLTRANSFERASE 2 SUBUNIT BETA"/>
    <property type="match status" value="1"/>
</dbReference>
<reference evidence="4" key="1">
    <citation type="submission" date="2020-10" db="EMBL/GenBank/DDBJ databases">
        <authorList>
            <person name="Gilroy R."/>
        </authorList>
    </citation>
    <scope>NUCLEOTIDE SEQUENCE</scope>
    <source>
        <strain evidence="4">10192</strain>
    </source>
</reference>
<keyword evidence="2 4" id="KW-0560">Oxidoreductase</keyword>
<keyword evidence="2" id="KW-0521">NADP</keyword>
<dbReference type="AlphaFoldDB" id="A0A9D9DNW6"/>
<feature type="domain" description="RmlD-like substrate binding" evidence="3">
    <location>
        <begin position="1"/>
        <end position="267"/>
    </location>
</feature>
<comment type="pathway">
    <text evidence="2">Carbohydrate biosynthesis; dTDP-L-rhamnose biosynthesis.</text>
</comment>
<comment type="similarity">
    <text evidence="1 2">Belongs to the dTDP-4-dehydrorhamnose reductase family.</text>
</comment>
<dbReference type="GO" id="GO:0008831">
    <property type="term" value="F:dTDP-4-dehydrorhamnose reductase activity"/>
    <property type="evidence" value="ECO:0007669"/>
    <property type="project" value="UniProtKB-EC"/>
</dbReference>
<accession>A0A9D9DNW6</accession>
<dbReference type="Gene3D" id="3.90.25.10">
    <property type="entry name" value="UDP-galactose 4-epimerase, domain 1"/>
    <property type="match status" value="1"/>
</dbReference>
<dbReference type="CDD" id="cd05254">
    <property type="entry name" value="dTDP_HR_like_SDR_e"/>
    <property type="match status" value="1"/>
</dbReference>
<sequence length="274" mass="30712">MKILVTGAKGMLGQDLCPILEDNGDIVIETDIDTLDLTKGNDVEKFVKDLKPDAVIHCAAYTAVDKAEEEPEKAELINAHGTENIAKVCGELDIPIVYISTDYVFDGCKTTPYEPDDEVNPQTVYGKTKLLGEVAVKKYCKKYYIARTSWLYGHHGKNFVETMISLAEKGNEIKVVDDQIGCPTWTVELANGIVKLFSKPYGTYHVCGSGETSWYGFAKEIFSQTGMNEVKLSPCTTEEFPRPAKRPKYSVMDNQKICRNWKAALHDYVELRNF</sequence>
<dbReference type="NCBIfam" id="TIGR01214">
    <property type="entry name" value="rmlD"/>
    <property type="match status" value="1"/>
</dbReference>
<reference evidence="4" key="2">
    <citation type="journal article" date="2021" name="PeerJ">
        <title>Extensive microbial diversity within the chicken gut microbiome revealed by metagenomics and culture.</title>
        <authorList>
            <person name="Gilroy R."/>
            <person name="Ravi A."/>
            <person name="Getino M."/>
            <person name="Pursley I."/>
            <person name="Horton D.L."/>
            <person name="Alikhan N.F."/>
            <person name="Baker D."/>
            <person name="Gharbi K."/>
            <person name="Hall N."/>
            <person name="Watson M."/>
            <person name="Adriaenssens E.M."/>
            <person name="Foster-Nyarko E."/>
            <person name="Jarju S."/>
            <person name="Secka A."/>
            <person name="Antonio M."/>
            <person name="Oren A."/>
            <person name="Chaudhuri R.R."/>
            <person name="La Ragione R."/>
            <person name="Hildebrand F."/>
            <person name="Pallen M.J."/>
        </authorList>
    </citation>
    <scope>NUCLEOTIDE SEQUENCE</scope>
    <source>
        <strain evidence="4">10192</strain>
    </source>
</reference>
<dbReference type="FunFam" id="3.40.50.720:FF:000159">
    <property type="entry name" value="dTDP-4-dehydrorhamnose reductase"/>
    <property type="match status" value="1"/>
</dbReference>
<protein>
    <recommendedName>
        <fullName evidence="2">dTDP-4-dehydrorhamnose reductase</fullName>
        <ecNumber evidence="2">1.1.1.133</ecNumber>
    </recommendedName>
</protein>
<evidence type="ECO:0000259" key="3">
    <source>
        <dbReference type="Pfam" id="PF04321"/>
    </source>
</evidence>
<dbReference type="EMBL" id="JADIND010000159">
    <property type="protein sequence ID" value="MBO8431169.1"/>
    <property type="molecule type" value="Genomic_DNA"/>
</dbReference>
<dbReference type="InterPro" id="IPR005913">
    <property type="entry name" value="dTDP_dehydrorham_reduct"/>
</dbReference>
<dbReference type="InterPro" id="IPR036291">
    <property type="entry name" value="NAD(P)-bd_dom_sf"/>
</dbReference>
<comment type="function">
    <text evidence="2">Catalyzes the reduction of dTDP-6-deoxy-L-lyxo-4-hexulose to yield dTDP-L-rhamnose.</text>
</comment>
<gene>
    <name evidence="4" type="primary">rfbD</name>
    <name evidence="4" type="ORF">IAC76_07245</name>
</gene>
<dbReference type="SUPFAM" id="SSF51735">
    <property type="entry name" value="NAD(P)-binding Rossmann-fold domains"/>
    <property type="match status" value="1"/>
</dbReference>
<name>A0A9D9DNW6_9BACT</name>
<organism evidence="4 5">
    <name type="scientific">Candidatus Scatousia excrementipullorum</name>
    <dbReference type="NCBI Taxonomy" id="2840936"/>
    <lineage>
        <taxon>Bacteria</taxon>
        <taxon>Candidatus Scatousia</taxon>
    </lineage>
</organism>
<dbReference type="PANTHER" id="PTHR10491">
    <property type="entry name" value="DTDP-4-DEHYDRORHAMNOSE REDUCTASE"/>
    <property type="match status" value="1"/>
</dbReference>
<evidence type="ECO:0000313" key="5">
    <source>
        <dbReference type="Proteomes" id="UP000823632"/>
    </source>
</evidence>
<proteinExistence type="inferred from homology"/>
<dbReference type="Proteomes" id="UP000823632">
    <property type="component" value="Unassembled WGS sequence"/>
</dbReference>
<dbReference type="InterPro" id="IPR029903">
    <property type="entry name" value="RmlD-like-bd"/>
</dbReference>
<dbReference type="EC" id="1.1.1.133" evidence="2"/>
<dbReference type="GO" id="GO:0005829">
    <property type="term" value="C:cytosol"/>
    <property type="evidence" value="ECO:0007669"/>
    <property type="project" value="TreeGrafter"/>
</dbReference>
<dbReference type="Gene3D" id="3.40.50.720">
    <property type="entry name" value="NAD(P)-binding Rossmann-like Domain"/>
    <property type="match status" value="1"/>
</dbReference>
<evidence type="ECO:0000313" key="4">
    <source>
        <dbReference type="EMBL" id="MBO8431169.1"/>
    </source>
</evidence>